<dbReference type="GO" id="GO:0005789">
    <property type="term" value="C:endoplasmic reticulum membrane"/>
    <property type="evidence" value="ECO:0007669"/>
    <property type="project" value="TreeGrafter"/>
</dbReference>
<dbReference type="PANTHER" id="PTHR11102:SF147">
    <property type="entry name" value="SEL1L ADAPTOR SUBUNIT OF ERAD E3 UBIQUITIN LIGASE"/>
    <property type="match status" value="1"/>
</dbReference>
<dbReference type="Proteomes" id="UP001057455">
    <property type="component" value="Unassembled WGS sequence"/>
</dbReference>
<evidence type="ECO:0000313" key="4">
    <source>
        <dbReference type="Proteomes" id="UP001057455"/>
    </source>
</evidence>
<proteinExistence type="inferred from homology"/>
<evidence type="ECO:0000256" key="2">
    <source>
        <dbReference type="SAM" id="SignalP"/>
    </source>
</evidence>
<reference evidence="3" key="1">
    <citation type="submission" date="2019-12" db="EMBL/GenBank/DDBJ databases">
        <title>Genome sequence of Babesia ovis.</title>
        <authorList>
            <person name="Yamagishi J."/>
            <person name="Sevinc F."/>
            <person name="Xuan X."/>
        </authorList>
    </citation>
    <scope>NUCLEOTIDE SEQUENCE</scope>
    <source>
        <strain evidence="3">Selcuk</strain>
    </source>
</reference>
<evidence type="ECO:0000256" key="1">
    <source>
        <dbReference type="ARBA" id="ARBA00038101"/>
    </source>
</evidence>
<dbReference type="OrthoDB" id="27934at2759"/>
<gene>
    <name evidence="3" type="ORF">BaOVIS_008030</name>
</gene>
<dbReference type="PANTHER" id="PTHR11102">
    <property type="entry name" value="SEL-1-LIKE PROTEIN"/>
    <property type="match status" value="1"/>
</dbReference>
<comment type="caution">
    <text evidence="3">The sequence shown here is derived from an EMBL/GenBank/DDBJ whole genome shotgun (WGS) entry which is preliminary data.</text>
</comment>
<evidence type="ECO:0000313" key="3">
    <source>
        <dbReference type="EMBL" id="GFE53399.1"/>
    </source>
</evidence>
<dbReference type="GO" id="GO:0036503">
    <property type="term" value="P:ERAD pathway"/>
    <property type="evidence" value="ECO:0007669"/>
    <property type="project" value="TreeGrafter"/>
</dbReference>
<dbReference type="SUPFAM" id="SSF81901">
    <property type="entry name" value="HCP-like"/>
    <property type="match status" value="3"/>
</dbReference>
<dbReference type="InterPro" id="IPR011990">
    <property type="entry name" value="TPR-like_helical_dom_sf"/>
</dbReference>
<feature type="signal peptide" evidence="2">
    <location>
        <begin position="1"/>
        <end position="28"/>
    </location>
</feature>
<feature type="chain" id="PRO_5040910162" evidence="2">
    <location>
        <begin position="29"/>
        <end position="616"/>
    </location>
</feature>
<dbReference type="Pfam" id="PF08238">
    <property type="entry name" value="Sel1"/>
    <property type="match status" value="8"/>
</dbReference>
<name>A0A9W5WU24_BABOV</name>
<dbReference type="InterPro" id="IPR050767">
    <property type="entry name" value="Sel1_AlgK"/>
</dbReference>
<keyword evidence="2" id="KW-0732">Signal</keyword>
<dbReference type="Gene3D" id="1.25.40.10">
    <property type="entry name" value="Tetratricopeptide repeat domain"/>
    <property type="match status" value="2"/>
</dbReference>
<keyword evidence="4" id="KW-1185">Reference proteome</keyword>
<comment type="similarity">
    <text evidence="1">Belongs to the sel-1 family.</text>
</comment>
<sequence length="616" mass="68315">MLLARAALTALVAASLSIWPRLLEKVDAAPLNQGLDRLQRFNEAMNVRYGSDRKSKNAGEALKLFRKLAEGPRDSITVQCWYEMAKIQLFGVDSYFFWKKRDVAEAKELFLRAAQRDHAPSLFYSSFIYTLEGEGPITADAQKAGFYLKRAAKMGYVPAILSLAYRKLYGIGSPADIPYAISLYKKAYSGNGYRNNVLGYLIPSDDLVITPNSTQAFKATQDRNVQNDSQQKKDAIKYWETKAGAGDPLAMYEMAKLMEDDPAADETVAELYKSASKKGVVAATRDVGLCYLNGVGVPQNVEKAVEHLTVAAQQGDQEAAKFLGYVYYSGIANPQEGKPVARDLKLAAKYFAQAARHEMPEAMYFMGEIYNKNENNILGATTPKHASKALAMYAAAADYGLNHAFLKEAEMLENGSGVKQNITRAALNYKTLAESTFAANTLRDAFQAYMQKDYLSSFLHNAIAAYAGVQSAQFNLGQLYVDGKGLRHIQNADTLARSALVQNLRQGDVRSYRLLACIAEKEGQTKVAIELYTQGFKNGDIECLDPLVTLLGADNSTRDKAIALLEHKQYRKQHSADGSPSGVRNTLETMYTWFRIKVLKARKVIAKYTRRDDESL</sequence>
<organism evidence="3 4">
    <name type="scientific">Babesia ovis</name>
    <dbReference type="NCBI Taxonomy" id="5869"/>
    <lineage>
        <taxon>Eukaryota</taxon>
        <taxon>Sar</taxon>
        <taxon>Alveolata</taxon>
        <taxon>Apicomplexa</taxon>
        <taxon>Aconoidasida</taxon>
        <taxon>Piroplasmida</taxon>
        <taxon>Babesiidae</taxon>
        <taxon>Babesia</taxon>
    </lineage>
</organism>
<dbReference type="EMBL" id="BLIY01000006">
    <property type="protein sequence ID" value="GFE53399.1"/>
    <property type="molecule type" value="Genomic_DNA"/>
</dbReference>
<dbReference type="InterPro" id="IPR006597">
    <property type="entry name" value="Sel1-like"/>
</dbReference>
<dbReference type="AlphaFoldDB" id="A0A9W5WU24"/>
<dbReference type="SMART" id="SM00671">
    <property type="entry name" value="SEL1"/>
    <property type="match status" value="9"/>
</dbReference>
<accession>A0A9W5WU24</accession>
<protein>
    <submittedName>
        <fullName evidence="3">Sel1 repeat domain-containing protein</fullName>
    </submittedName>
</protein>